<dbReference type="EMBL" id="PDWW01000007">
    <property type="protein sequence ID" value="KAF1725816.1"/>
    <property type="molecule type" value="Genomic_DNA"/>
</dbReference>
<keyword evidence="2" id="KW-1185">Reference proteome</keyword>
<reference evidence="1 2" key="1">
    <citation type="submission" date="2017-10" db="EMBL/GenBank/DDBJ databases">
        <title>Whole genome sequencing of members of genus Pseudoxanthomonas.</title>
        <authorList>
            <person name="Kumar S."/>
            <person name="Bansal K."/>
            <person name="Kaur A."/>
            <person name="Patil P."/>
            <person name="Sharma S."/>
            <person name="Patil P.B."/>
        </authorList>
    </citation>
    <scope>NUCLEOTIDE SEQUENCE [LARGE SCALE GENOMIC DNA]</scope>
    <source>
        <strain evidence="1 2">DSM 17109</strain>
    </source>
</reference>
<name>A0ABQ6ZIG9_9GAMM</name>
<accession>A0ABQ6ZIG9</accession>
<proteinExistence type="predicted"/>
<dbReference type="Proteomes" id="UP000781710">
    <property type="component" value="Unassembled WGS sequence"/>
</dbReference>
<evidence type="ECO:0000313" key="1">
    <source>
        <dbReference type="EMBL" id="KAF1725816.1"/>
    </source>
</evidence>
<comment type="caution">
    <text evidence="1">The sequence shown here is derived from an EMBL/GenBank/DDBJ whole genome shotgun (WGS) entry which is preliminary data.</text>
</comment>
<gene>
    <name evidence="1" type="ORF">CSC78_07435</name>
</gene>
<sequence>MVALLLAMTAVIPKAWGASPDPDFTASQGWILVHHGSPREVQKAIAEYDEITREIHPGVFRIELHPQRDGRVAVLLPDGLPAYDLVNMTGWLDTPPEEIDAYGANAWIVSPTTGTKYSLIPEVANTWGDTMLGGTLEGASIRIQIPEGSVSEIPQRVPYLQEPRIDLLSDPIRMNVTLDTNTQFGNPGFVVDK</sequence>
<evidence type="ECO:0000313" key="2">
    <source>
        <dbReference type="Proteomes" id="UP000781710"/>
    </source>
</evidence>
<protein>
    <submittedName>
        <fullName evidence="1">Uncharacterized protein</fullName>
    </submittedName>
</protein>
<organism evidence="1 2">
    <name type="scientific">Pseudoxanthomonas japonensis</name>
    <dbReference type="NCBI Taxonomy" id="69284"/>
    <lineage>
        <taxon>Bacteria</taxon>
        <taxon>Pseudomonadati</taxon>
        <taxon>Pseudomonadota</taxon>
        <taxon>Gammaproteobacteria</taxon>
        <taxon>Lysobacterales</taxon>
        <taxon>Lysobacteraceae</taxon>
        <taxon>Pseudoxanthomonas</taxon>
    </lineage>
</organism>